<name>A0A4R1BR60_9ACTN</name>
<dbReference type="EMBL" id="SKBU01000005">
    <property type="protein sequence ID" value="TCJ20200.1"/>
    <property type="molecule type" value="Genomic_DNA"/>
</dbReference>
<proteinExistence type="predicted"/>
<evidence type="ECO:0000313" key="3">
    <source>
        <dbReference type="EMBL" id="TCJ20200.1"/>
    </source>
</evidence>
<dbReference type="Pfam" id="PF09723">
    <property type="entry name" value="Zn_ribbon_8"/>
    <property type="match status" value="1"/>
</dbReference>
<reference evidence="3 4" key="1">
    <citation type="submission" date="2019-03" db="EMBL/GenBank/DDBJ databases">
        <title>Whole genome sequence of a novel Rubrobacter taiwanensis strain, isolated from Yellowstone National Park.</title>
        <authorList>
            <person name="Freed S."/>
            <person name="Ramaley R.F."/>
            <person name="Kyndt J.A."/>
        </authorList>
    </citation>
    <scope>NUCLEOTIDE SEQUENCE [LARGE SCALE GENOMIC DNA]</scope>
    <source>
        <strain evidence="3 4">Yellowstone</strain>
    </source>
</reference>
<organism evidence="3 4">
    <name type="scientific">Rubrobacter taiwanensis</name>
    <dbReference type="NCBI Taxonomy" id="185139"/>
    <lineage>
        <taxon>Bacteria</taxon>
        <taxon>Bacillati</taxon>
        <taxon>Actinomycetota</taxon>
        <taxon>Rubrobacteria</taxon>
        <taxon>Rubrobacterales</taxon>
        <taxon>Rubrobacteraceae</taxon>
        <taxon>Rubrobacter</taxon>
    </lineage>
</organism>
<evidence type="ECO:0000259" key="2">
    <source>
        <dbReference type="SMART" id="SM00834"/>
    </source>
</evidence>
<dbReference type="RefSeq" id="WP_132687847.1">
    <property type="nucleotide sequence ID" value="NZ_SKBU01000005.1"/>
</dbReference>
<dbReference type="PANTHER" id="PTHR34404">
    <property type="entry name" value="REGULATORY PROTEIN, FMDB FAMILY"/>
    <property type="match status" value="1"/>
</dbReference>
<dbReference type="InterPro" id="IPR013429">
    <property type="entry name" value="Regulatory_FmdB_Zinc_ribbon"/>
</dbReference>
<dbReference type="SMART" id="SM00834">
    <property type="entry name" value="CxxC_CXXC_SSSS"/>
    <property type="match status" value="1"/>
</dbReference>
<evidence type="ECO:0000256" key="1">
    <source>
        <dbReference type="SAM" id="MobiDB-lite"/>
    </source>
</evidence>
<evidence type="ECO:0000313" key="4">
    <source>
        <dbReference type="Proteomes" id="UP000295244"/>
    </source>
</evidence>
<dbReference type="PANTHER" id="PTHR34404:SF2">
    <property type="entry name" value="CONSERVED SERINE RICH PROTEIN"/>
    <property type="match status" value="1"/>
</dbReference>
<sequence length="90" mass="9741">MPVYEYKCDNCDSRFEVLQRISDPPLTDCPECEGALRKVLHPVGISFKGSGFYSTDYKSSSARPSANGESAPSENGASEKKSSEKAASKD</sequence>
<keyword evidence="4" id="KW-1185">Reference proteome</keyword>
<dbReference type="Proteomes" id="UP000295244">
    <property type="component" value="Unassembled WGS sequence"/>
</dbReference>
<comment type="caution">
    <text evidence="3">The sequence shown here is derived from an EMBL/GenBank/DDBJ whole genome shotgun (WGS) entry which is preliminary data.</text>
</comment>
<protein>
    <submittedName>
        <fullName evidence="3">Zinc ribbon domain-containing protein</fullName>
    </submittedName>
</protein>
<dbReference type="OrthoDB" id="9813321at2"/>
<feature type="region of interest" description="Disordered" evidence="1">
    <location>
        <begin position="55"/>
        <end position="90"/>
    </location>
</feature>
<dbReference type="AlphaFoldDB" id="A0A4R1BR60"/>
<feature type="compositionally biased region" description="Polar residues" evidence="1">
    <location>
        <begin position="55"/>
        <end position="76"/>
    </location>
</feature>
<feature type="domain" description="Putative regulatory protein FmdB zinc ribbon" evidence="2">
    <location>
        <begin position="1"/>
        <end position="41"/>
    </location>
</feature>
<dbReference type="NCBIfam" id="TIGR02605">
    <property type="entry name" value="CxxC_CxxC_SSSS"/>
    <property type="match status" value="1"/>
</dbReference>
<feature type="compositionally biased region" description="Basic and acidic residues" evidence="1">
    <location>
        <begin position="77"/>
        <end position="90"/>
    </location>
</feature>
<accession>A0A4R1BR60</accession>
<gene>
    <name evidence="3" type="ORF">E0L93_02090</name>
</gene>